<proteinExistence type="predicted"/>
<evidence type="ECO:0000313" key="2">
    <source>
        <dbReference type="EMBL" id="KAL2635914.1"/>
    </source>
</evidence>
<comment type="caution">
    <text evidence="2">The sequence shown here is derived from an EMBL/GenBank/DDBJ whole genome shotgun (WGS) entry which is preliminary data.</text>
</comment>
<sequence>MKTKSRRPRNGPLRMNCVAAQQKPAAAERSASQDGYESDQAGGTEFVLSYDTELRTGTVRGERIQLTSCEVFGIEASGQHMDF</sequence>
<dbReference type="Proteomes" id="UP001605036">
    <property type="component" value="Unassembled WGS sequence"/>
</dbReference>
<reference evidence="2 3" key="1">
    <citation type="submission" date="2024-09" db="EMBL/GenBank/DDBJ databases">
        <title>Chromosome-scale assembly of Riccia fluitans.</title>
        <authorList>
            <person name="Paukszto L."/>
            <person name="Sawicki J."/>
            <person name="Karawczyk K."/>
            <person name="Piernik-Szablinska J."/>
            <person name="Szczecinska M."/>
            <person name="Mazdziarz M."/>
        </authorList>
    </citation>
    <scope>NUCLEOTIDE SEQUENCE [LARGE SCALE GENOMIC DNA]</scope>
    <source>
        <strain evidence="2">Rf_01</strain>
        <tissue evidence="2">Aerial parts of the thallus</tissue>
    </source>
</reference>
<dbReference type="AlphaFoldDB" id="A0ABD1YYQ9"/>
<evidence type="ECO:0000256" key="1">
    <source>
        <dbReference type="SAM" id="MobiDB-lite"/>
    </source>
</evidence>
<organism evidence="2 3">
    <name type="scientific">Riccia fluitans</name>
    <dbReference type="NCBI Taxonomy" id="41844"/>
    <lineage>
        <taxon>Eukaryota</taxon>
        <taxon>Viridiplantae</taxon>
        <taxon>Streptophyta</taxon>
        <taxon>Embryophyta</taxon>
        <taxon>Marchantiophyta</taxon>
        <taxon>Marchantiopsida</taxon>
        <taxon>Marchantiidae</taxon>
        <taxon>Marchantiales</taxon>
        <taxon>Ricciaceae</taxon>
        <taxon>Riccia</taxon>
    </lineage>
</organism>
<name>A0ABD1YYQ9_9MARC</name>
<keyword evidence="3" id="KW-1185">Reference proteome</keyword>
<feature type="region of interest" description="Disordered" evidence="1">
    <location>
        <begin position="1"/>
        <end position="42"/>
    </location>
</feature>
<accession>A0ABD1YYQ9</accession>
<evidence type="ECO:0000313" key="3">
    <source>
        <dbReference type="Proteomes" id="UP001605036"/>
    </source>
</evidence>
<protein>
    <submittedName>
        <fullName evidence="2">Uncharacterized protein</fullName>
    </submittedName>
</protein>
<gene>
    <name evidence="2" type="ORF">R1flu_007393</name>
</gene>
<dbReference type="EMBL" id="JBHFFA010000003">
    <property type="protein sequence ID" value="KAL2635914.1"/>
    <property type="molecule type" value="Genomic_DNA"/>
</dbReference>